<evidence type="ECO:0000313" key="2">
    <source>
        <dbReference type="Proteomes" id="UP000502706"/>
    </source>
</evidence>
<keyword evidence="2" id="KW-1185">Reference proteome</keyword>
<dbReference type="EMBL" id="CP045121">
    <property type="protein sequence ID" value="QIN79957.1"/>
    <property type="molecule type" value="Genomic_DNA"/>
</dbReference>
<dbReference type="KEGG" id="rmar:GBA65_17095"/>
<evidence type="ECO:0000313" key="1">
    <source>
        <dbReference type="EMBL" id="QIN79957.1"/>
    </source>
</evidence>
<dbReference type="RefSeq" id="WP_166397631.1">
    <property type="nucleotide sequence ID" value="NZ_CP045121.1"/>
</dbReference>
<name>A0A6G8Q0W2_9ACTN</name>
<dbReference type="SUPFAM" id="SSF57802">
    <property type="entry name" value="Rubredoxin-like"/>
    <property type="match status" value="1"/>
</dbReference>
<organism evidence="1 2">
    <name type="scientific">Rubrobacter marinus</name>
    <dbReference type="NCBI Taxonomy" id="2653852"/>
    <lineage>
        <taxon>Bacteria</taxon>
        <taxon>Bacillati</taxon>
        <taxon>Actinomycetota</taxon>
        <taxon>Rubrobacteria</taxon>
        <taxon>Rubrobacterales</taxon>
        <taxon>Rubrobacteraceae</taxon>
        <taxon>Rubrobacter</taxon>
    </lineage>
</organism>
<dbReference type="AlphaFoldDB" id="A0A6G8Q0W2"/>
<reference evidence="1 2" key="1">
    <citation type="submission" date="2019-10" db="EMBL/GenBank/DDBJ databases">
        <title>Rubrobacter sp nov SCSIO 52915 isolated from a deep-sea sediment in the South China Sea.</title>
        <authorList>
            <person name="Chen R.W."/>
        </authorList>
    </citation>
    <scope>NUCLEOTIDE SEQUENCE [LARGE SCALE GENOMIC DNA]</scope>
    <source>
        <strain evidence="1 2">SCSIO 52915</strain>
    </source>
</reference>
<proteinExistence type="predicted"/>
<protein>
    <submittedName>
        <fullName evidence="1">Uncharacterized protein</fullName>
    </submittedName>
</protein>
<gene>
    <name evidence="1" type="ORF">GBA65_17095</name>
</gene>
<accession>A0A6G8Q0W2</accession>
<sequence>MAIEVNGGVVVRERGTVVTYRQKCDECGYTYDYDKTTIVPAYSTRSARNFTCPECGHYQEVSMRHYYDPKKDPPKPR</sequence>
<dbReference type="Proteomes" id="UP000502706">
    <property type="component" value="Chromosome"/>
</dbReference>